<dbReference type="EMBL" id="JAWNGG020000064">
    <property type="protein sequence ID" value="KAK9304377.1"/>
    <property type="molecule type" value="Genomic_DNA"/>
</dbReference>
<evidence type="ECO:0000313" key="3">
    <source>
        <dbReference type="Proteomes" id="UP001432146"/>
    </source>
</evidence>
<organism evidence="2 3">
    <name type="scientific">Tetragonisca angustula</name>
    <dbReference type="NCBI Taxonomy" id="166442"/>
    <lineage>
        <taxon>Eukaryota</taxon>
        <taxon>Metazoa</taxon>
        <taxon>Ecdysozoa</taxon>
        <taxon>Arthropoda</taxon>
        <taxon>Hexapoda</taxon>
        <taxon>Insecta</taxon>
        <taxon>Pterygota</taxon>
        <taxon>Neoptera</taxon>
        <taxon>Endopterygota</taxon>
        <taxon>Hymenoptera</taxon>
        <taxon>Apocrita</taxon>
        <taxon>Aculeata</taxon>
        <taxon>Apoidea</taxon>
        <taxon>Anthophila</taxon>
        <taxon>Apidae</taxon>
        <taxon>Tetragonisca</taxon>
    </lineage>
</organism>
<gene>
    <name evidence="2" type="ORF">QLX08_004334</name>
</gene>
<comment type="caution">
    <text evidence="2">The sequence shown here is derived from an EMBL/GenBank/DDBJ whole genome shotgun (WGS) entry which is preliminary data.</text>
</comment>
<sequence>MSEPSSYPCNDQILHSLPNTLNTVKQTSQQIQHARRPREICLLEQKLADPVANGVCLIHDWCQAIKGSSKSWLATEVGTVVTTRKKYQPLVSIQFHVRQMLQNSQCTLEEGLSIARCWLRPSPPLQPRKQPAPRIGGGEGTETGRN</sequence>
<proteinExistence type="predicted"/>
<keyword evidence="3" id="KW-1185">Reference proteome</keyword>
<reference evidence="2 3" key="1">
    <citation type="submission" date="2024-05" db="EMBL/GenBank/DDBJ databases">
        <title>The nuclear and mitochondrial genome assemblies of Tetragonisca angustula (Apidae: Meliponini), a tiny yet remarkable pollinator in the Neotropics.</title>
        <authorList>
            <person name="Ferrari R."/>
            <person name="Ricardo P.C."/>
            <person name="Dias F.C."/>
            <person name="Araujo N.S."/>
            <person name="Soares D.O."/>
            <person name="Zhou Q.-S."/>
            <person name="Zhu C.-D."/>
            <person name="Coutinho L."/>
            <person name="Airas M.C."/>
            <person name="Batista T.M."/>
        </authorList>
    </citation>
    <scope>NUCLEOTIDE SEQUENCE [LARGE SCALE GENOMIC DNA]</scope>
    <source>
        <strain evidence="2">ASF017062</strain>
        <tissue evidence="2">Abdomen</tissue>
    </source>
</reference>
<dbReference type="AlphaFoldDB" id="A0AAW1A5E6"/>
<accession>A0AAW1A5E6</accession>
<feature type="compositionally biased region" description="Gly residues" evidence="1">
    <location>
        <begin position="135"/>
        <end position="146"/>
    </location>
</feature>
<evidence type="ECO:0000313" key="2">
    <source>
        <dbReference type="EMBL" id="KAK9304377.1"/>
    </source>
</evidence>
<evidence type="ECO:0000256" key="1">
    <source>
        <dbReference type="SAM" id="MobiDB-lite"/>
    </source>
</evidence>
<dbReference type="Proteomes" id="UP001432146">
    <property type="component" value="Unassembled WGS sequence"/>
</dbReference>
<feature type="region of interest" description="Disordered" evidence="1">
    <location>
        <begin position="123"/>
        <end position="146"/>
    </location>
</feature>
<name>A0AAW1A5E6_9HYME</name>
<protein>
    <submittedName>
        <fullName evidence="2">Uncharacterized protein</fullName>
    </submittedName>
</protein>